<dbReference type="SUPFAM" id="SSF117892">
    <property type="entry name" value="Band 7/SPFH domain"/>
    <property type="match status" value="1"/>
</dbReference>
<protein>
    <recommendedName>
        <fullName evidence="6">Protein HflC</fullName>
    </recommendedName>
</protein>
<comment type="similarity">
    <text evidence="2 6">Belongs to the band 7/mec-2 family. HflC subfamily.</text>
</comment>
<dbReference type="AlphaFoldDB" id="A0AAJ1EXZ5"/>
<dbReference type="GO" id="GO:0016020">
    <property type="term" value="C:membrane"/>
    <property type="evidence" value="ECO:0007669"/>
    <property type="project" value="UniProtKB-SubCell"/>
</dbReference>
<dbReference type="EMBL" id="JAKUDL010000003">
    <property type="protein sequence ID" value="MCH4294559.1"/>
    <property type="molecule type" value="Genomic_DNA"/>
</dbReference>
<organism evidence="8 9">
    <name type="scientific">Shewanella zhuhaiensis</name>
    <dbReference type="NCBI Taxonomy" id="2919576"/>
    <lineage>
        <taxon>Bacteria</taxon>
        <taxon>Pseudomonadati</taxon>
        <taxon>Pseudomonadota</taxon>
        <taxon>Gammaproteobacteria</taxon>
        <taxon>Alteromonadales</taxon>
        <taxon>Shewanellaceae</taxon>
        <taxon>Shewanella</taxon>
    </lineage>
</organism>
<sequence length="308" mass="34696">MSRLLLVILVVVVAVLSSSLMVVNEGERAIVSRFNAIVKENVDGVERTKVFGPGLHFKMPFIDTVRNLDARVQTLDGAADRFVTSEKKDLMVDSYVKWRIHDFEKYYLSTNGGIKSNAEALLQRKINSDLRTEFGQRTIKEIVSGVREGETLDKENSGRDELQRKALENVRKSAEDLGIEVVDVRVKQINLPTNVSSSIFQRMRAERQAVAKEHRAKGREEAEKIRATADANVVVRLSNAQRNAQVLRGEGDAVAAKIYADAYKKDPEFYAFMRSLDAYRASFAGSGNVMVLEPDSEFFRYMKEAKPK</sequence>
<gene>
    <name evidence="8" type="primary">hflC</name>
    <name evidence="8" type="ORF">MJ923_09630</name>
</gene>
<dbReference type="PIRSF" id="PIRSF005651">
    <property type="entry name" value="HflC"/>
    <property type="match status" value="1"/>
</dbReference>
<keyword evidence="8" id="KW-0378">Hydrolase</keyword>
<dbReference type="GO" id="GO:0006508">
    <property type="term" value="P:proteolysis"/>
    <property type="evidence" value="ECO:0007669"/>
    <property type="project" value="UniProtKB-KW"/>
</dbReference>
<keyword evidence="5" id="KW-0472">Membrane</keyword>
<evidence type="ECO:0000256" key="4">
    <source>
        <dbReference type="ARBA" id="ARBA00022989"/>
    </source>
</evidence>
<dbReference type="InterPro" id="IPR036013">
    <property type="entry name" value="Band_7/SPFH_dom_sf"/>
</dbReference>
<feature type="domain" description="Band 7" evidence="7">
    <location>
        <begin position="18"/>
        <end position="203"/>
    </location>
</feature>
<evidence type="ECO:0000256" key="2">
    <source>
        <dbReference type="ARBA" id="ARBA00007862"/>
    </source>
</evidence>
<keyword evidence="3" id="KW-0812">Transmembrane</keyword>
<evidence type="ECO:0000313" key="8">
    <source>
        <dbReference type="EMBL" id="MCH4294559.1"/>
    </source>
</evidence>
<evidence type="ECO:0000313" key="9">
    <source>
        <dbReference type="Proteomes" id="UP001297581"/>
    </source>
</evidence>
<evidence type="ECO:0000256" key="6">
    <source>
        <dbReference type="PIRNR" id="PIRNR005651"/>
    </source>
</evidence>
<evidence type="ECO:0000259" key="7">
    <source>
        <dbReference type="SMART" id="SM00244"/>
    </source>
</evidence>
<keyword evidence="8" id="KW-0645">Protease</keyword>
<dbReference type="RefSeq" id="WP_240590901.1">
    <property type="nucleotide sequence ID" value="NZ_JAKUDL010000003.1"/>
</dbReference>
<dbReference type="PANTHER" id="PTHR42911:SF1">
    <property type="entry name" value="MODULATOR OF FTSH PROTEASE HFLC"/>
    <property type="match status" value="1"/>
</dbReference>
<dbReference type="Gene3D" id="3.30.479.30">
    <property type="entry name" value="Band 7 domain"/>
    <property type="match status" value="1"/>
</dbReference>
<dbReference type="GO" id="GO:0008233">
    <property type="term" value="F:peptidase activity"/>
    <property type="evidence" value="ECO:0007669"/>
    <property type="project" value="UniProtKB-KW"/>
</dbReference>
<proteinExistence type="inferred from homology"/>
<comment type="function">
    <text evidence="6">HflC and HflK could regulate a protease.</text>
</comment>
<keyword evidence="9" id="KW-1185">Reference proteome</keyword>
<evidence type="ECO:0000256" key="3">
    <source>
        <dbReference type="ARBA" id="ARBA00022692"/>
    </source>
</evidence>
<dbReference type="InterPro" id="IPR010200">
    <property type="entry name" value="HflC"/>
</dbReference>
<dbReference type="InterPro" id="IPR001107">
    <property type="entry name" value="Band_7"/>
</dbReference>
<dbReference type="Proteomes" id="UP001297581">
    <property type="component" value="Unassembled WGS sequence"/>
</dbReference>
<reference evidence="8 9" key="1">
    <citation type="submission" date="2022-02" db="EMBL/GenBank/DDBJ databases">
        <title>The genome sequence of Shewanella sp. 3B26.</title>
        <authorList>
            <person name="Du J."/>
        </authorList>
    </citation>
    <scope>NUCLEOTIDE SEQUENCE [LARGE SCALE GENOMIC DNA]</scope>
    <source>
        <strain evidence="8 9">3B26</strain>
    </source>
</reference>
<dbReference type="NCBIfam" id="TIGR01932">
    <property type="entry name" value="hflC"/>
    <property type="match status" value="1"/>
</dbReference>
<comment type="subcellular location">
    <subcellularLocation>
        <location evidence="1">Membrane</location>
        <topology evidence="1">Single-pass membrane protein</topology>
    </subcellularLocation>
</comment>
<dbReference type="SMART" id="SM00244">
    <property type="entry name" value="PHB"/>
    <property type="match status" value="1"/>
</dbReference>
<keyword evidence="4" id="KW-1133">Transmembrane helix</keyword>
<evidence type="ECO:0000256" key="1">
    <source>
        <dbReference type="ARBA" id="ARBA00004167"/>
    </source>
</evidence>
<dbReference type="CDD" id="cd03405">
    <property type="entry name" value="SPFH_HflC"/>
    <property type="match status" value="1"/>
</dbReference>
<dbReference type="PANTHER" id="PTHR42911">
    <property type="entry name" value="MODULATOR OF FTSH PROTEASE HFLC"/>
    <property type="match status" value="1"/>
</dbReference>
<comment type="caution">
    <text evidence="8">The sequence shown here is derived from an EMBL/GenBank/DDBJ whole genome shotgun (WGS) entry which is preliminary data.</text>
</comment>
<evidence type="ECO:0000256" key="5">
    <source>
        <dbReference type="ARBA" id="ARBA00023136"/>
    </source>
</evidence>
<dbReference type="Pfam" id="PF01145">
    <property type="entry name" value="Band_7"/>
    <property type="match status" value="1"/>
</dbReference>
<name>A0AAJ1EXZ5_9GAMM</name>
<accession>A0AAJ1EXZ5</accession>